<evidence type="ECO:0000313" key="2">
    <source>
        <dbReference type="EMBL" id="MBN9644007.1"/>
    </source>
</evidence>
<organism evidence="2 3">
    <name type="scientific">Corynebacterium mendelii</name>
    <dbReference type="NCBI Taxonomy" id="2765362"/>
    <lineage>
        <taxon>Bacteria</taxon>
        <taxon>Bacillati</taxon>
        <taxon>Actinomycetota</taxon>
        <taxon>Actinomycetes</taxon>
        <taxon>Mycobacteriales</taxon>
        <taxon>Corynebacteriaceae</taxon>
        <taxon>Corynebacterium</taxon>
    </lineage>
</organism>
<evidence type="ECO:0000259" key="1">
    <source>
        <dbReference type="Pfam" id="PF13320"/>
    </source>
</evidence>
<dbReference type="AlphaFoldDB" id="A0A939E1X3"/>
<sequence length="555" mass="61592">MEVSITDAFRKIHPTDTVDDQPTVALVGPTGSTVSFQIHFRFPRQQRTPHWPKLDIVLDAEAVDLAAYRVDLVPVRCPIWYPDIYGYQTSEPGLLPDKLVALDLSAGHPLTVAPTHVGWNTVWVDVQLPDNRCTGRVHVRLAEHDTGDTLIDRTIDCRAVEVEKAEVPTSILRWIHTDSVADHYGIEVFGRDYWQAVEQHMRAAASIGTTAVLAPIWSPPLDVEIGSYRTHCQLLGVEKTGDGYSFDFSGVAKWIECSRRAGLTGIEVPHLFSQWGATAAAPIFVDVPALWTAPSTTTPTFGWHTQSNDPEYLDFLKQLLPQLREFLESQVDPDRIWWHMSDEPRQENLESFTNRTGDLVALLDGATIIDAVSDPEFLQVVQTPVVATSEVERFRAADYEPEWVYYCVSQSVGQANQFIAQTAAAHLVQGFQLYKFACAGFLHWGFDFYYSQYSRSTIDPATNTDAGGNFLSGDPFLVYPGPTPASPVTGSLRLAMLRQAFTSLQLCWAAEKKHGREAVIAVIDPAGQLDYAAGFPGPDRYAEIIRALVELAATS</sequence>
<name>A0A939E1X3_9CORY</name>
<gene>
    <name evidence="2" type="ORF">JZY06_05155</name>
</gene>
<dbReference type="Proteomes" id="UP000664332">
    <property type="component" value="Unassembled WGS sequence"/>
</dbReference>
<feature type="domain" description="Glycoside hydrolase 123 catalytic" evidence="1">
    <location>
        <begin position="174"/>
        <end position="502"/>
    </location>
</feature>
<dbReference type="Pfam" id="PF13320">
    <property type="entry name" value="GH123_cat"/>
    <property type="match status" value="1"/>
</dbReference>
<reference evidence="2" key="1">
    <citation type="submission" date="2021-03" db="EMBL/GenBank/DDBJ databases">
        <authorList>
            <person name="Sun Q."/>
        </authorList>
    </citation>
    <scope>NUCLEOTIDE SEQUENCE</scope>
    <source>
        <strain evidence="2">CCM 8862</strain>
    </source>
</reference>
<keyword evidence="3" id="KW-1185">Reference proteome</keyword>
<accession>A0A939E1X3</accession>
<dbReference type="InterPro" id="IPR025150">
    <property type="entry name" value="GH123_cat"/>
</dbReference>
<dbReference type="EMBL" id="JAFLEQ010000008">
    <property type="protein sequence ID" value="MBN9644007.1"/>
    <property type="molecule type" value="Genomic_DNA"/>
</dbReference>
<proteinExistence type="predicted"/>
<comment type="caution">
    <text evidence="2">The sequence shown here is derived from an EMBL/GenBank/DDBJ whole genome shotgun (WGS) entry which is preliminary data.</text>
</comment>
<dbReference type="RefSeq" id="WP_207118846.1">
    <property type="nucleotide sequence ID" value="NZ_JAFLEQ010000008.1"/>
</dbReference>
<protein>
    <submittedName>
        <fullName evidence="2">DUF4091 domain-containing protein</fullName>
    </submittedName>
</protein>
<evidence type="ECO:0000313" key="3">
    <source>
        <dbReference type="Proteomes" id="UP000664332"/>
    </source>
</evidence>